<dbReference type="OrthoDB" id="8196465at2759"/>
<reference evidence="11 12" key="1">
    <citation type="submission" date="2017-03" db="EMBL/GenBank/DDBJ databases">
        <title>Genome of the blue death feigning beetle - Asbolus verrucosus.</title>
        <authorList>
            <person name="Rider S.D."/>
        </authorList>
    </citation>
    <scope>NUCLEOTIDE SEQUENCE [LARGE SCALE GENOMIC DNA]</scope>
    <source>
        <strain evidence="11">Butters</strain>
        <tissue evidence="11">Head and leg muscle</tissue>
    </source>
</reference>
<evidence type="ECO:0000256" key="10">
    <source>
        <dbReference type="RuleBase" id="RU351113"/>
    </source>
</evidence>
<keyword evidence="2" id="KW-1003">Cell membrane</keyword>
<keyword evidence="7 10" id="KW-0472">Membrane</keyword>
<feature type="transmembrane region" description="Helical" evidence="10">
    <location>
        <begin position="283"/>
        <end position="304"/>
    </location>
</feature>
<dbReference type="InterPro" id="IPR004117">
    <property type="entry name" value="7tm6_olfct_rcpt"/>
</dbReference>
<evidence type="ECO:0000256" key="8">
    <source>
        <dbReference type="ARBA" id="ARBA00023170"/>
    </source>
</evidence>
<keyword evidence="9 10" id="KW-0807">Transducer</keyword>
<evidence type="ECO:0000256" key="3">
    <source>
        <dbReference type="ARBA" id="ARBA00022606"/>
    </source>
</evidence>
<keyword evidence="3 10" id="KW-0716">Sensory transduction</keyword>
<feature type="transmembrane region" description="Helical" evidence="10">
    <location>
        <begin position="250"/>
        <end position="271"/>
    </location>
</feature>
<evidence type="ECO:0000256" key="7">
    <source>
        <dbReference type="ARBA" id="ARBA00023136"/>
    </source>
</evidence>
<evidence type="ECO:0000256" key="2">
    <source>
        <dbReference type="ARBA" id="ARBA00022475"/>
    </source>
</evidence>
<accession>A0A482WD68</accession>
<dbReference type="EMBL" id="QDEB01008443">
    <property type="protein sequence ID" value="RZC42373.1"/>
    <property type="molecule type" value="Genomic_DNA"/>
</dbReference>
<name>A0A482WD68_ASBVE</name>
<organism evidence="11 12">
    <name type="scientific">Asbolus verrucosus</name>
    <name type="common">Desert ironclad beetle</name>
    <dbReference type="NCBI Taxonomy" id="1661398"/>
    <lineage>
        <taxon>Eukaryota</taxon>
        <taxon>Metazoa</taxon>
        <taxon>Ecdysozoa</taxon>
        <taxon>Arthropoda</taxon>
        <taxon>Hexapoda</taxon>
        <taxon>Insecta</taxon>
        <taxon>Pterygota</taxon>
        <taxon>Neoptera</taxon>
        <taxon>Endopterygota</taxon>
        <taxon>Coleoptera</taxon>
        <taxon>Polyphaga</taxon>
        <taxon>Cucujiformia</taxon>
        <taxon>Tenebrionidae</taxon>
        <taxon>Pimeliinae</taxon>
        <taxon>Asbolus</taxon>
    </lineage>
</organism>
<feature type="transmembrane region" description="Helical" evidence="10">
    <location>
        <begin position="67"/>
        <end position="89"/>
    </location>
</feature>
<dbReference type="GO" id="GO:0007165">
    <property type="term" value="P:signal transduction"/>
    <property type="evidence" value="ECO:0007669"/>
    <property type="project" value="UniProtKB-KW"/>
</dbReference>
<evidence type="ECO:0000256" key="1">
    <source>
        <dbReference type="ARBA" id="ARBA00004651"/>
    </source>
</evidence>
<evidence type="ECO:0000313" key="11">
    <source>
        <dbReference type="EMBL" id="RZC42373.1"/>
    </source>
</evidence>
<keyword evidence="8 10" id="KW-0675">Receptor</keyword>
<proteinExistence type="inferred from homology"/>
<dbReference type="GO" id="GO:0005549">
    <property type="term" value="F:odorant binding"/>
    <property type="evidence" value="ECO:0007669"/>
    <property type="project" value="InterPro"/>
</dbReference>
<protein>
    <recommendedName>
        <fullName evidence="10">Odorant receptor</fullName>
    </recommendedName>
</protein>
<feature type="transmembrane region" description="Helical" evidence="10">
    <location>
        <begin position="125"/>
        <end position="149"/>
    </location>
</feature>
<comment type="similarity">
    <text evidence="10">Belongs to the insect chemoreceptor superfamily. Heteromeric odorant receptor channel (TC 1.A.69) family.</text>
</comment>
<dbReference type="GO" id="GO:0004984">
    <property type="term" value="F:olfactory receptor activity"/>
    <property type="evidence" value="ECO:0007669"/>
    <property type="project" value="InterPro"/>
</dbReference>
<dbReference type="Pfam" id="PF02949">
    <property type="entry name" value="7tm_6"/>
    <property type="match status" value="1"/>
</dbReference>
<sequence length="380" mass="44347">MERMDWTRLFKINTAILKATGVWPPGDGSYECNFYTVYAIICLILFHFAFIFSQTINLYFVRDDLKAVTGTIFILITDMSATLKTYGLIKNMKMLKQLMVTLNCDLFQPKNLHQKKMIQPSITNWKLIVVMLWLFCGGWLIFCCLFPILDKTVYEYRLPFLSWYPYNTKTSPQYEMTYLYQSVAINFLAAVNGNIDCLIAALNMCVGAQFDILCDDLRNLDISADVNQKFINYIHHHREILKFAHYANNFYNWLLFVQFFVSGVTIGLTMFQLTVVPFSSQFHALLFFVTCVIIQIFLYCWFGNEVEVKSGRLLYAVFECDWTGLSPELKKNMMFFSLRLQKPLQISALGLFYLSLDTFVKILRTAYSYFALLRQVNTPQ</sequence>
<evidence type="ECO:0000313" key="12">
    <source>
        <dbReference type="Proteomes" id="UP000292052"/>
    </source>
</evidence>
<evidence type="ECO:0000256" key="4">
    <source>
        <dbReference type="ARBA" id="ARBA00022692"/>
    </source>
</evidence>
<evidence type="ECO:0000256" key="9">
    <source>
        <dbReference type="ARBA" id="ARBA00023224"/>
    </source>
</evidence>
<evidence type="ECO:0000256" key="6">
    <source>
        <dbReference type="ARBA" id="ARBA00022989"/>
    </source>
</evidence>
<evidence type="ECO:0000256" key="5">
    <source>
        <dbReference type="ARBA" id="ARBA00022725"/>
    </source>
</evidence>
<keyword evidence="6 10" id="KW-1133">Transmembrane helix</keyword>
<gene>
    <name evidence="11" type="ORF">BDFB_010525</name>
</gene>
<keyword evidence="4 10" id="KW-0812">Transmembrane</keyword>
<feature type="transmembrane region" description="Helical" evidence="10">
    <location>
        <begin position="37"/>
        <end position="61"/>
    </location>
</feature>
<dbReference type="GO" id="GO:0005886">
    <property type="term" value="C:plasma membrane"/>
    <property type="evidence" value="ECO:0007669"/>
    <property type="project" value="UniProtKB-SubCell"/>
</dbReference>
<dbReference type="Proteomes" id="UP000292052">
    <property type="component" value="Unassembled WGS sequence"/>
</dbReference>
<dbReference type="AlphaFoldDB" id="A0A482WD68"/>
<comment type="caution">
    <text evidence="10">Lacks conserved residue(s) required for the propagation of feature annotation.</text>
</comment>
<dbReference type="PANTHER" id="PTHR21137:SF35">
    <property type="entry name" value="ODORANT RECEPTOR 19A-RELATED"/>
    <property type="match status" value="1"/>
</dbReference>
<keyword evidence="5 10" id="KW-0552">Olfaction</keyword>
<comment type="caution">
    <text evidence="11">The sequence shown here is derived from an EMBL/GenBank/DDBJ whole genome shotgun (WGS) entry which is preliminary data.</text>
</comment>
<keyword evidence="12" id="KW-1185">Reference proteome</keyword>
<dbReference type="PANTHER" id="PTHR21137">
    <property type="entry name" value="ODORANT RECEPTOR"/>
    <property type="match status" value="1"/>
</dbReference>
<comment type="subcellular location">
    <subcellularLocation>
        <location evidence="1 10">Cell membrane</location>
        <topology evidence="1 10">Multi-pass membrane protein</topology>
    </subcellularLocation>
</comment>